<dbReference type="AlphaFoldDB" id="A0A252AZK3"/>
<dbReference type="EMBL" id="JOOY01000143">
    <property type="protein sequence ID" value="OUI97521.1"/>
    <property type="molecule type" value="Genomic_DNA"/>
</dbReference>
<evidence type="ECO:0000313" key="1">
    <source>
        <dbReference type="EMBL" id="OUI97521.1"/>
    </source>
</evidence>
<proteinExistence type="predicted"/>
<organism evidence="1 2">
    <name type="scientific">Acetobacter orientalis</name>
    <dbReference type="NCBI Taxonomy" id="146474"/>
    <lineage>
        <taxon>Bacteria</taxon>
        <taxon>Pseudomonadati</taxon>
        <taxon>Pseudomonadota</taxon>
        <taxon>Alphaproteobacteria</taxon>
        <taxon>Acetobacterales</taxon>
        <taxon>Acetobacteraceae</taxon>
        <taxon>Acetobacter</taxon>
    </lineage>
</organism>
<reference evidence="1 2" key="1">
    <citation type="submission" date="2014-06" db="EMBL/GenBank/DDBJ databases">
        <authorList>
            <person name="Ju J."/>
            <person name="Zhang J."/>
        </authorList>
    </citation>
    <scope>NUCLEOTIDE SEQUENCE [LARGE SCALE GENOMIC DNA]</scope>
    <source>
        <strain evidence="1">DmW_048</strain>
    </source>
</reference>
<accession>A0A252AZK3</accession>
<protein>
    <submittedName>
        <fullName evidence="1">Uncharacterized protein</fullName>
    </submittedName>
</protein>
<evidence type="ECO:0000313" key="2">
    <source>
        <dbReference type="Proteomes" id="UP000194999"/>
    </source>
</evidence>
<sequence length="94" mass="10544">MVTVGFLQQADHLKLEDKPKSGLGLQRKAVHLVVLVDLLKARSLPLRAFVISRGMIGRNPKESKSSQEIRNLFNAIVSVRKNTNKIQSNTNKPR</sequence>
<name>A0A252AZK3_9PROT</name>
<dbReference type="Proteomes" id="UP000194999">
    <property type="component" value="Unassembled WGS sequence"/>
</dbReference>
<comment type="caution">
    <text evidence="1">The sequence shown here is derived from an EMBL/GenBank/DDBJ whole genome shotgun (WGS) entry which is preliminary data.</text>
</comment>
<gene>
    <name evidence="1" type="ORF">HK15_02535</name>
</gene>